<dbReference type="RefSeq" id="WP_331215231.1">
    <property type="nucleotide sequence ID" value="NZ_JAZGQK010000013.1"/>
</dbReference>
<evidence type="ECO:0000259" key="2">
    <source>
        <dbReference type="Pfam" id="PF12770"/>
    </source>
</evidence>
<evidence type="ECO:0000313" key="4">
    <source>
        <dbReference type="Proteomes" id="UP001332243"/>
    </source>
</evidence>
<evidence type="ECO:0000313" key="3">
    <source>
        <dbReference type="EMBL" id="MEE6260102.1"/>
    </source>
</evidence>
<gene>
    <name evidence="3" type="ORF">V1633_16545</name>
</gene>
<comment type="caution">
    <text evidence="3">The sequence shown here is derived from an EMBL/GenBank/DDBJ whole genome shotgun (WGS) entry which is preliminary data.</text>
</comment>
<keyword evidence="4" id="KW-1185">Reference proteome</keyword>
<dbReference type="Proteomes" id="UP001332243">
    <property type="component" value="Unassembled WGS sequence"/>
</dbReference>
<organism evidence="3 4">
    <name type="scientific">Plantactinospora sonchi</name>
    <dbReference type="NCBI Taxonomy" id="1544735"/>
    <lineage>
        <taxon>Bacteria</taxon>
        <taxon>Bacillati</taxon>
        <taxon>Actinomycetota</taxon>
        <taxon>Actinomycetes</taxon>
        <taxon>Micromonosporales</taxon>
        <taxon>Micromonosporaceae</taxon>
        <taxon>Plantactinospora</taxon>
    </lineage>
</organism>
<sequence length="462" mass="50637">MSDGTSGGVHRADHRTNHRPTVRVYTGEREGALWLDLEAPGVGATLTVRLAPLGEVRQHGAKLNAGLGRILREHRGRVDAPVPADPEERARRNLVAAGDSLAALGAYGRAFLFDVLTDPQNDSRRLVEFLRTACPTWRVRSGEPPLIHVITRSDHVFPWELLPLFEPARPPRVRDQPELEQAALAFPGYAAVVERRDRDDVQWNLDLAGWDRLPLRMVYHAGYPGARQELDFFRGRGDQLRLEGPYPGDVGKPDAPSLAAQLCDPALGVDGSRGVPADQVLHFACDCEARPEDPDGHGYLLADEQRRELRVLLRELKSDLVEHWAAQGPGRVGTHRTDKPLVFLNACGTAVMDPHSAISLLQPFQRNGNRGVIGTSANIPDGTAAVMSRWFYTGLLTGSTVGQALHEAKWRLLQDRGSVLGLLYSLHGLAGMRITPVPVPARRRTGGSEDPDGRRGPAPDQP</sequence>
<feature type="region of interest" description="Disordered" evidence="1">
    <location>
        <begin position="437"/>
        <end position="462"/>
    </location>
</feature>
<proteinExistence type="predicted"/>
<feature type="compositionally biased region" description="Basic and acidic residues" evidence="1">
    <location>
        <begin position="451"/>
        <end position="462"/>
    </location>
</feature>
<accession>A0ABU7RUC5</accession>
<protein>
    <submittedName>
        <fullName evidence="3">CHAT domain-containing protein</fullName>
    </submittedName>
</protein>
<reference evidence="3 4" key="1">
    <citation type="submission" date="2024-01" db="EMBL/GenBank/DDBJ databases">
        <title>Genome insights into Plantactinospora sonchi sp. nov.</title>
        <authorList>
            <person name="Wang L."/>
        </authorList>
    </citation>
    <scope>NUCLEOTIDE SEQUENCE [LARGE SCALE GENOMIC DNA]</scope>
    <source>
        <strain evidence="3 4">NEAU-QY2</strain>
    </source>
</reference>
<dbReference type="Pfam" id="PF12770">
    <property type="entry name" value="CHAT"/>
    <property type="match status" value="1"/>
</dbReference>
<name>A0ABU7RUC5_9ACTN</name>
<evidence type="ECO:0000256" key="1">
    <source>
        <dbReference type="SAM" id="MobiDB-lite"/>
    </source>
</evidence>
<dbReference type="EMBL" id="JAZGQK010000013">
    <property type="protein sequence ID" value="MEE6260102.1"/>
    <property type="molecule type" value="Genomic_DNA"/>
</dbReference>
<feature type="domain" description="CHAT" evidence="2">
    <location>
        <begin position="279"/>
        <end position="416"/>
    </location>
</feature>
<dbReference type="InterPro" id="IPR024983">
    <property type="entry name" value="CHAT_dom"/>
</dbReference>
<feature type="region of interest" description="Disordered" evidence="1">
    <location>
        <begin position="1"/>
        <end position="21"/>
    </location>
</feature>